<comment type="similarity">
    <text evidence="2">Belongs to the MscS (TC 1.A.23) family.</text>
</comment>
<evidence type="ECO:0000313" key="11">
    <source>
        <dbReference type="Proteomes" id="UP000251835"/>
    </source>
</evidence>
<dbReference type="InterPro" id="IPR006685">
    <property type="entry name" value="MscS_channel_2nd"/>
</dbReference>
<dbReference type="InterPro" id="IPR049278">
    <property type="entry name" value="MS_channel_C"/>
</dbReference>
<dbReference type="SUPFAM" id="SSF82689">
    <property type="entry name" value="Mechanosensitive channel protein MscS (YggB), C-terminal domain"/>
    <property type="match status" value="1"/>
</dbReference>
<dbReference type="OrthoDB" id="9809206at2"/>
<dbReference type="InterPro" id="IPR052702">
    <property type="entry name" value="MscS-like_channel"/>
</dbReference>
<dbReference type="RefSeq" id="WP_116495813.1">
    <property type="nucleotide sequence ID" value="NZ_QENZ01000003.1"/>
</dbReference>
<sequence length="276" mass="31142">MDDILNFVIISVGKVHVTVSHIVTVAITLLITKLIVWLFSKAFKKYSERKRIDLGRQHSIFQIIKYLIYFLAVIFIINSLHLGSSGLLISSGALLVGVGIGLQQTFNDIFSGILLLLEGSVKVNDKLIVDDIVCQVDKIGVRTTQVTTIDNISIIIPNSNLVTNKVINWSHSRKAARFHVDVGVSYGSDIDQVEKILLDSLSGQNGVERIPRPSVQLMNYGDSSVDFRLFFYSRSFFDVRIIKSDIRKKIFKSFKKEGIEIPFPQRDLWVKTAKEE</sequence>
<dbReference type="Proteomes" id="UP000251835">
    <property type="component" value="Unassembled WGS sequence"/>
</dbReference>
<dbReference type="SUPFAM" id="SSF50182">
    <property type="entry name" value="Sm-like ribonucleoproteins"/>
    <property type="match status" value="1"/>
</dbReference>
<dbReference type="Gene3D" id="3.30.70.100">
    <property type="match status" value="1"/>
</dbReference>
<evidence type="ECO:0000313" key="10">
    <source>
        <dbReference type="EMBL" id="PVX52269.1"/>
    </source>
</evidence>
<comment type="caution">
    <text evidence="10">The sequence shown here is derived from an EMBL/GenBank/DDBJ whole genome shotgun (WGS) entry which is preliminary data.</text>
</comment>
<dbReference type="AlphaFoldDB" id="A0A7L4URI1"/>
<dbReference type="InterPro" id="IPR011014">
    <property type="entry name" value="MscS_channel_TM-2"/>
</dbReference>
<feature type="transmembrane region" description="Helical" evidence="7">
    <location>
        <begin position="60"/>
        <end position="77"/>
    </location>
</feature>
<evidence type="ECO:0000256" key="1">
    <source>
        <dbReference type="ARBA" id="ARBA00004651"/>
    </source>
</evidence>
<evidence type="ECO:0000259" key="8">
    <source>
        <dbReference type="Pfam" id="PF00924"/>
    </source>
</evidence>
<evidence type="ECO:0000256" key="6">
    <source>
        <dbReference type="ARBA" id="ARBA00023136"/>
    </source>
</evidence>
<dbReference type="Gene3D" id="2.30.30.60">
    <property type="match status" value="1"/>
</dbReference>
<dbReference type="Pfam" id="PF21082">
    <property type="entry name" value="MS_channel_3rd"/>
    <property type="match status" value="1"/>
</dbReference>
<dbReference type="GO" id="GO:0008381">
    <property type="term" value="F:mechanosensitive monoatomic ion channel activity"/>
    <property type="evidence" value="ECO:0007669"/>
    <property type="project" value="UniProtKB-ARBA"/>
</dbReference>
<feature type="transmembrane region" description="Helical" evidence="7">
    <location>
        <begin position="20"/>
        <end position="39"/>
    </location>
</feature>
<organism evidence="10 11">
    <name type="scientific">Balneicella halophila</name>
    <dbReference type="NCBI Taxonomy" id="1537566"/>
    <lineage>
        <taxon>Bacteria</taxon>
        <taxon>Pseudomonadati</taxon>
        <taxon>Bacteroidota</taxon>
        <taxon>Bacteroidia</taxon>
        <taxon>Bacteroidales</taxon>
        <taxon>Balneicellaceae</taxon>
        <taxon>Balneicella</taxon>
    </lineage>
</organism>
<dbReference type="InterPro" id="IPR011066">
    <property type="entry name" value="MscS_channel_C_sf"/>
</dbReference>
<feature type="domain" description="Mechanosensitive ion channel MscS" evidence="8">
    <location>
        <begin position="105"/>
        <end position="171"/>
    </location>
</feature>
<accession>A0A7L4URI1</accession>
<proteinExistence type="inferred from homology"/>
<dbReference type="SUPFAM" id="SSF82861">
    <property type="entry name" value="Mechanosensitive channel protein MscS (YggB), transmembrane region"/>
    <property type="match status" value="1"/>
</dbReference>
<feature type="domain" description="Mechanosensitive ion channel MscS C-terminal" evidence="9">
    <location>
        <begin position="180"/>
        <end position="261"/>
    </location>
</feature>
<reference evidence="10 11" key="1">
    <citation type="submission" date="2018-05" db="EMBL/GenBank/DDBJ databases">
        <title>Genomic Encyclopedia of Type Strains, Phase IV (KMG-IV): sequencing the most valuable type-strain genomes for metagenomic binning, comparative biology and taxonomic classification.</title>
        <authorList>
            <person name="Goeker M."/>
        </authorList>
    </citation>
    <scope>NUCLEOTIDE SEQUENCE [LARGE SCALE GENOMIC DNA]</scope>
    <source>
        <strain evidence="10 11">DSM 28579</strain>
    </source>
</reference>
<keyword evidence="11" id="KW-1185">Reference proteome</keyword>
<evidence type="ECO:0000256" key="3">
    <source>
        <dbReference type="ARBA" id="ARBA00022475"/>
    </source>
</evidence>
<dbReference type="InterPro" id="IPR023408">
    <property type="entry name" value="MscS_beta-dom_sf"/>
</dbReference>
<dbReference type="GO" id="GO:0005886">
    <property type="term" value="C:plasma membrane"/>
    <property type="evidence" value="ECO:0007669"/>
    <property type="project" value="UniProtKB-SubCell"/>
</dbReference>
<keyword evidence="6 7" id="KW-0472">Membrane</keyword>
<evidence type="ECO:0000256" key="4">
    <source>
        <dbReference type="ARBA" id="ARBA00022692"/>
    </source>
</evidence>
<dbReference type="Pfam" id="PF00924">
    <property type="entry name" value="MS_channel_2nd"/>
    <property type="match status" value="1"/>
</dbReference>
<name>A0A7L4URI1_BALHA</name>
<keyword evidence="3" id="KW-1003">Cell membrane</keyword>
<keyword evidence="5 7" id="KW-1133">Transmembrane helix</keyword>
<evidence type="ECO:0000256" key="5">
    <source>
        <dbReference type="ARBA" id="ARBA00022989"/>
    </source>
</evidence>
<evidence type="ECO:0000256" key="2">
    <source>
        <dbReference type="ARBA" id="ARBA00008017"/>
    </source>
</evidence>
<dbReference type="Gene3D" id="1.10.287.1260">
    <property type="match status" value="1"/>
</dbReference>
<gene>
    <name evidence="10" type="ORF">C7377_0578</name>
</gene>
<keyword evidence="4 7" id="KW-0812">Transmembrane</keyword>
<comment type="subcellular location">
    <subcellularLocation>
        <location evidence="1">Cell membrane</location>
        <topology evidence="1">Multi-pass membrane protein</topology>
    </subcellularLocation>
</comment>
<dbReference type="PANTHER" id="PTHR30347:SF1">
    <property type="entry name" value="MECHANOSENSITIVE CHANNEL MSCK"/>
    <property type="match status" value="1"/>
</dbReference>
<dbReference type="PANTHER" id="PTHR30347">
    <property type="entry name" value="POTASSIUM CHANNEL RELATED"/>
    <property type="match status" value="1"/>
</dbReference>
<evidence type="ECO:0000256" key="7">
    <source>
        <dbReference type="SAM" id="Phobius"/>
    </source>
</evidence>
<evidence type="ECO:0000259" key="9">
    <source>
        <dbReference type="Pfam" id="PF21082"/>
    </source>
</evidence>
<protein>
    <submittedName>
        <fullName evidence="10">Mechanosensitive ion channel-like protein</fullName>
    </submittedName>
</protein>
<dbReference type="InterPro" id="IPR010920">
    <property type="entry name" value="LSM_dom_sf"/>
</dbReference>
<dbReference type="EMBL" id="QENZ01000003">
    <property type="protein sequence ID" value="PVX52269.1"/>
    <property type="molecule type" value="Genomic_DNA"/>
</dbReference>